<organism evidence="2 3">
    <name type="scientific">Mesoflavibacter profundi</name>
    <dbReference type="NCBI Taxonomy" id="2708110"/>
    <lineage>
        <taxon>Bacteria</taxon>
        <taxon>Pseudomonadati</taxon>
        <taxon>Bacteroidota</taxon>
        <taxon>Flavobacteriia</taxon>
        <taxon>Flavobacteriales</taxon>
        <taxon>Flavobacteriaceae</taxon>
        <taxon>Mesoflavibacter</taxon>
    </lineage>
</organism>
<evidence type="ECO:0000313" key="2">
    <source>
        <dbReference type="EMBL" id="MDA0176506.1"/>
    </source>
</evidence>
<sequence>MKTKNVFKLLSICALTFTTLSCSDDDTQPIMEEEDQTSVRLFTSNNSDGNISILDVTNMSNVQSKTLITTSTAADGVYYDASTDAVFQASRSNLNLEGFYNVDMLLNNTTASIDISSTTDMESPREVAVNGDYYVVADNSDVDGDSNTPDGRLFVYQKTSNNFVLRNTITTNFKLWGIVFSGADLYAIVDTTDQLAVFNNFLSNTTDQTLMASKTISIEGIVRTHGIALDGNTMVLTDIGVASGTGTSATDGAFHIISDFSSKFNNTANGGTLALSEQVRVEGSSTLLGNPVDVAYDATTNTVFIAEAANGKILAFNNIGSGGNLSPVIDYNLASASAVYLSK</sequence>
<dbReference type="SUPFAM" id="SSF75011">
    <property type="entry name" value="3-carboxy-cis,cis-mucoante lactonizing enzyme"/>
    <property type="match status" value="1"/>
</dbReference>
<dbReference type="RefSeq" id="WP_106688601.1">
    <property type="nucleotide sequence ID" value="NZ_CAXQEU010000016.1"/>
</dbReference>
<accession>A0ABT4RXH3</accession>
<comment type="caution">
    <text evidence="2">The sequence shown here is derived from an EMBL/GenBank/DDBJ whole genome shotgun (WGS) entry which is preliminary data.</text>
</comment>
<proteinExistence type="predicted"/>
<dbReference type="EMBL" id="JAPFGC010000002">
    <property type="protein sequence ID" value="MDA0176506.1"/>
    <property type="molecule type" value="Genomic_DNA"/>
</dbReference>
<dbReference type="PROSITE" id="PS51257">
    <property type="entry name" value="PROKAR_LIPOPROTEIN"/>
    <property type="match status" value="1"/>
</dbReference>
<protein>
    <recommendedName>
        <fullName evidence="4">NHL repeat containing protein</fullName>
    </recommendedName>
</protein>
<dbReference type="Proteomes" id="UP001149142">
    <property type="component" value="Unassembled WGS sequence"/>
</dbReference>
<evidence type="ECO:0008006" key="4">
    <source>
        <dbReference type="Google" id="ProtNLM"/>
    </source>
</evidence>
<keyword evidence="1" id="KW-0732">Signal</keyword>
<feature type="chain" id="PRO_5046232800" description="NHL repeat containing protein" evidence="1">
    <location>
        <begin position="24"/>
        <end position="343"/>
    </location>
</feature>
<keyword evidence="3" id="KW-1185">Reference proteome</keyword>
<evidence type="ECO:0000256" key="1">
    <source>
        <dbReference type="SAM" id="SignalP"/>
    </source>
</evidence>
<evidence type="ECO:0000313" key="3">
    <source>
        <dbReference type="Proteomes" id="UP001149142"/>
    </source>
</evidence>
<name>A0ABT4RXH3_9FLAO</name>
<reference evidence="2" key="1">
    <citation type="submission" date="2022-11" db="EMBL/GenBank/DDBJ databases">
        <title>Refractory cell wall polysaccharides provide important carbon source for microbial heterotrophs in the hadal ocean.</title>
        <authorList>
            <person name="Zhu X."/>
        </authorList>
    </citation>
    <scope>NUCLEOTIDE SEQUENCE</scope>
    <source>
        <strain evidence="2">MTRN7</strain>
    </source>
</reference>
<gene>
    <name evidence="2" type="ORF">OOZ35_03260</name>
</gene>
<feature type="signal peptide" evidence="1">
    <location>
        <begin position="1"/>
        <end position="23"/>
    </location>
</feature>